<reference evidence="3 4" key="1">
    <citation type="journal article" date="2015" name="Stand. Genomic Sci.">
        <title>Genomic Encyclopedia of Bacterial and Archaeal Type Strains, Phase III: the genomes of soil and plant-associated and newly described type strains.</title>
        <authorList>
            <person name="Whitman W.B."/>
            <person name="Woyke T."/>
            <person name="Klenk H.P."/>
            <person name="Zhou Y."/>
            <person name="Lilburn T.G."/>
            <person name="Beck B.J."/>
            <person name="De Vos P."/>
            <person name="Vandamme P."/>
            <person name="Eisen J.A."/>
            <person name="Garrity G."/>
            <person name="Hugenholtz P."/>
            <person name="Kyrpides N.C."/>
        </authorList>
    </citation>
    <scope>NUCLEOTIDE SEQUENCE [LARGE SCALE GENOMIC DNA]</scope>
    <source>
        <strain evidence="3 4">CGMCC 1.10685</strain>
    </source>
</reference>
<dbReference type="RefSeq" id="WP_145877257.1">
    <property type="nucleotide sequence ID" value="NZ_CP046904.1"/>
</dbReference>
<dbReference type="AlphaFoldDB" id="A0A562PNZ3"/>
<dbReference type="EMBL" id="VLKW01000006">
    <property type="protein sequence ID" value="TWI46053.1"/>
    <property type="molecule type" value="Genomic_DNA"/>
</dbReference>
<keyword evidence="3" id="KW-0436">Ligase</keyword>
<keyword evidence="5" id="KW-1185">Reference proteome</keyword>
<reference evidence="3" key="2">
    <citation type="submission" date="2019-07" db="EMBL/GenBank/DDBJ databases">
        <authorList>
            <person name="Whitman W."/>
            <person name="Huntemann M."/>
            <person name="Clum A."/>
            <person name="Pillay M."/>
            <person name="Palaniappan K."/>
            <person name="Varghese N."/>
            <person name="Mikhailova N."/>
            <person name="Stamatis D."/>
            <person name="Reddy T."/>
            <person name="Daum C."/>
            <person name="Shapiro N."/>
            <person name="Ivanova N."/>
            <person name="Kyrpides N."/>
            <person name="Woyke T."/>
        </authorList>
    </citation>
    <scope>NUCLEOTIDE SEQUENCE</scope>
    <source>
        <strain evidence="3">CGMCC 1.10685</strain>
    </source>
</reference>
<organism evidence="3 4">
    <name type="scientific">Pseudoduganella flava</name>
    <dbReference type="NCBI Taxonomy" id="871742"/>
    <lineage>
        <taxon>Bacteria</taxon>
        <taxon>Pseudomonadati</taxon>
        <taxon>Pseudomonadota</taxon>
        <taxon>Betaproteobacteria</taxon>
        <taxon>Burkholderiales</taxon>
        <taxon>Oxalobacteraceae</taxon>
        <taxon>Telluria group</taxon>
        <taxon>Pseudoduganella</taxon>
    </lineage>
</organism>
<name>A0A562PNZ3_9BURK</name>
<proteinExistence type="predicted"/>
<dbReference type="InterPro" id="IPR000873">
    <property type="entry name" value="AMP-dep_synth/lig_dom"/>
</dbReference>
<dbReference type="InterPro" id="IPR042099">
    <property type="entry name" value="ANL_N_sf"/>
</dbReference>
<dbReference type="EMBL" id="CP046904">
    <property type="protein sequence ID" value="QGZ40602.1"/>
    <property type="molecule type" value="Genomic_DNA"/>
</dbReference>
<dbReference type="Proteomes" id="UP000437862">
    <property type="component" value="Chromosome"/>
</dbReference>
<protein>
    <submittedName>
        <fullName evidence="2">AMP-binding protein</fullName>
    </submittedName>
    <submittedName>
        <fullName evidence="3">Phenylacetate-CoA ligase</fullName>
    </submittedName>
</protein>
<evidence type="ECO:0000313" key="5">
    <source>
        <dbReference type="Proteomes" id="UP000437862"/>
    </source>
</evidence>
<dbReference type="Pfam" id="PF00501">
    <property type="entry name" value="AMP-binding"/>
    <property type="match status" value="1"/>
</dbReference>
<dbReference type="Proteomes" id="UP000315112">
    <property type="component" value="Unassembled WGS sequence"/>
</dbReference>
<evidence type="ECO:0000259" key="1">
    <source>
        <dbReference type="Pfam" id="PF00501"/>
    </source>
</evidence>
<sequence length="465" mass="52280">MIDRYRPAPYTALVTNLIFPLHERVKQHRSVAVRKQLEESQYWPEERLRELQLARLRRLLLRAGTKVPYFRDLFRALDFDPQRDLHSLDDLARLPRMDKAVIRANVERLKAEDAVGLARFNTGGSSGEPLIFYIGKERVSHDVAAKWRATRWWNVDIGDPEIVVWGSPIELKAQDRVRALRDRLLRTHLLPAFEMSTAKLDGFVERIRAHRPRMLFGYPSALSHIARHARDKGQRMDDLGIRVAFVTSERLYDEQRRQISDTFGCPVANGYGGRDAGFIAHQCPEGSMHITAEDIIVEILDPDGTPVPRGQAGEIVVTHLATGDFPFIRYRTGDIGVLGTEQCGCGRGLPLLREIQGRSTDFLVAQDGTVMHGLALVYILRDLPQVQAFKITQESLDLTRVQIVPAAALEAQAFESLRRDVERGFKARLGAAVAVEVELVDAIAPEKSGKFRYVVSKVAAGRAAA</sequence>
<reference evidence="2 5" key="3">
    <citation type="submission" date="2019-12" db="EMBL/GenBank/DDBJ databases">
        <title>Draft Genome Sequences of Six Type Strains of the Genus Massilia.</title>
        <authorList>
            <person name="Miess H."/>
            <person name="Frediansyah A."/>
            <person name="Goeker M."/>
            <person name="Gross H."/>
        </authorList>
    </citation>
    <scope>NUCLEOTIDE SEQUENCE [LARGE SCALE GENOMIC DNA]</scope>
    <source>
        <strain evidence="2 5">DSM 26639</strain>
    </source>
</reference>
<dbReference type="OrthoDB" id="580775at2"/>
<evidence type="ECO:0000313" key="4">
    <source>
        <dbReference type="Proteomes" id="UP000315112"/>
    </source>
</evidence>
<dbReference type="PANTHER" id="PTHR36932:SF1">
    <property type="entry name" value="CAPSULAR POLYSACCHARIDE BIOSYNTHESIS PROTEIN"/>
    <property type="match status" value="1"/>
</dbReference>
<evidence type="ECO:0000313" key="2">
    <source>
        <dbReference type="EMBL" id="QGZ40602.1"/>
    </source>
</evidence>
<gene>
    <name evidence="2" type="ORF">GO485_17080</name>
    <name evidence="3" type="ORF">IP92_03486</name>
</gene>
<dbReference type="SUPFAM" id="SSF56801">
    <property type="entry name" value="Acetyl-CoA synthetase-like"/>
    <property type="match status" value="1"/>
</dbReference>
<dbReference type="PANTHER" id="PTHR36932">
    <property type="entry name" value="CAPSULAR POLYSACCHARIDE BIOSYNTHESIS PROTEIN"/>
    <property type="match status" value="1"/>
</dbReference>
<dbReference type="GO" id="GO:0016874">
    <property type="term" value="F:ligase activity"/>
    <property type="evidence" value="ECO:0007669"/>
    <property type="project" value="UniProtKB-KW"/>
</dbReference>
<accession>A0A562PNZ3</accession>
<dbReference type="InterPro" id="IPR053158">
    <property type="entry name" value="CapK_Type1_Caps_Biosynth"/>
</dbReference>
<dbReference type="Gene3D" id="3.40.50.12780">
    <property type="entry name" value="N-terminal domain of ligase-like"/>
    <property type="match status" value="1"/>
</dbReference>
<evidence type="ECO:0000313" key="3">
    <source>
        <dbReference type="EMBL" id="TWI46053.1"/>
    </source>
</evidence>
<feature type="domain" description="AMP-dependent synthetase/ligase" evidence="1">
    <location>
        <begin position="201"/>
        <end position="318"/>
    </location>
</feature>